<dbReference type="HOGENOM" id="CLU_083486_0_1_9"/>
<keyword evidence="6 15" id="KW-0169">Cobalamin biosynthesis</keyword>
<evidence type="ECO:0000256" key="1">
    <source>
        <dbReference type="ARBA" id="ARBA00005121"/>
    </source>
</evidence>
<dbReference type="NCBIfam" id="TIGR00636">
    <property type="entry name" value="PduO_Nterm"/>
    <property type="match status" value="1"/>
</dbReference>
<dbReference type="UniPathway" id="UPA00148">
    <property type="reaction ID" value="UER00233"/>
</dbReference>
<evidence type="ECO:0000256" key="15">
    <source>
        <dbReference type="RuleBase" id="RU366026"/>
    </source>
</evidence>
<dbReference type="PANTHER" id="PTHR12213:SF0">
    <property type="entry name" value="CORRINOID ADENOSYLTRANSFERASE MMAB"/>
    <property type="match status" value="1"/>
</dbReference>
<evidence type="ECO:0000256" key="8">
    <source>
        <dbReference type="ARBA" id="ARBA00022741"/>
    </source>
</evidence>
<dbReference type="PATRIC" id="fig|1218508.4.peg.1463"/>
<dbReference type="STRING" id="1218508.JG29_14720"/>
<dbReference type="PANTHER" id="PTHR12213">
    <property type="entry name" value="CORRINOID ADENOSYLTRANSFERASE"/>
    <property type="match status" value="1"/>
</dbReference>
<dbReference type="SUPFAM" id="SSF89028">
    <property type="entry name" value="Cobalamin adenosyltransferase-like"/>
    <property type="match status" value="1"/>
</dbReference>
<evidence type="ECO:0000256" key="4">
    <source>
        <dbReference type="ARBA" id="ARBA00012454"/>
    </source>
</evidence>
<proteinExistence type="inferred from homology"/>
<comment type="subunit">
    <text evidence="3">Homotrimer.</text>
</comment>
<comment type="pathway">
    <text evidence="1 15">Cofactor biosynthesis; adenosylcobalamin biosynthesis; adenosylcobalamin from cob(II)yrinate a,c-diamide: step 2/7.</text>
</comment>
<evidence type="ECO:0000256" key="13">
    <source>
        <dbReference type="ARBA" id="ARBA00048555"/>
    </source>
</evidence>
<keyword evidence="18" id="KW-1185">Reference proteome</keyword>
<evidence type="ECO:0000256" key="12">
    <source>
        <dbReference type="ARBA" id="ARBA00033354"/>
    </source>
</evidence>
<name>A0A0F4KT73_9LACO</name>
<sequence length="185" mass="21321">MQLYTKVGDKGMTQLIGGGKVSKDSDRVWAYGTVDELNSFIGLTVAEIESQETIRQELIQLQSCLFDMGTDLANPKLDQDNDAFDDKYIDWIESRIDAYQDEPEEITQFILPGGSKQAALLQVCRTITRRLERQVVTLNRSVNLPAKILIFINRLSDYFYALARVMNYRLDKNEIFYEHGNRVFH</sequence>
<dbReference type="GO" id="GO:0008817">
    <property type="term" value="F:corrinoid adenosyltransferase activity"/>
    <property type="evidence" value="ECO:0007669"/>
    <property type="project" value="UniProtKB-UniRule"/>
</dbReference>
<dbReference type="EMBL" id="JXBZ01000009">
    <property type="protein sequence ID" value="KJY48411.1"/>
    <property type="molecule type" value="Genomic_DNA"/>
</dbReference>
<dbReference type="Gene3D" id="1.20.1200.10">
    <property type="entry name" value="Cobalamin adenosyltransferase-like"/>
    <property type="match status" value="1"/>
</dbReference>
<comment type="catalytic activity">
    <reaction evidence="13 15">
        <text>2 cob(II)yrinate a,c diamide + reduced [electron-transfer flavoprotein] + 2 ATP = 2 adenosylcob(III)yrinate a,c-diamide + 2 triphosphate + oxidized [electron-transfer flavoprotein] + 3 H(+)</text>
        <dbReference type="Rhea" id="RHEA:11528"/>
        <dbReference type="Rhea" id="RHEA-COMP:10685"/>
        <dbReference type="Rhea" id="RHEA-COMP:10686"/>
        <dbReference type="ChEBI" id="CHEBI:15378"/>
        <dbReference type="ChEBI" id="CHEBI:18036"/>
        <dbReference type="ChEBI" id="CHEBI:30616"/>
        <dbReference type="ChEBI" id="CHEBI:57692"/>
        <dbReference type="ChEBI" id="CHEBI:58307"/>
        <dbReference type="ChEBI" id="CHEBI:58503"/>
        <dbReference type="ChEBI" id="CHEBI:58537"/>
        <dbReference type="EC" id="2.5.1.17"/>
    </reaction>
</comment>
<reference evidence="17 18" key="1">
    <citation type="submission" date="2014-12" db="EMBL/GenBank/DDBJ databases">
        <title>Comparative genomics of the lactic acid bacteria isolated from the honey bee gut.</title>
        <authorList>
            <person name="Ellegaard K.M."/>
            <person name="Tamarit D."/>
            <person name="Javelind E."/>
            <person name="Olofsson T."/>
            <person name="Andersson S.G."/>
            <person name="Vasquez A."/>
        </authorList>
    </citation>
    <scope>NUCLEOTIDE SEQUENCE [LARGE SCALE GENOMIC DNA]</scope>
    <source>
        <strain evidence="17 18">Hon2</strain>
    </source>
</reference>
<evidence type="ECO:0000256" key="14">
    <source>
        <dbReference type="ARBA" id="ARBA00048692"/>
    </source>
</evidence>
<comment type="caution">
    <text evidence="17">The sequence shown here is derived from an EMBL/GenBank/DDBJ whole genome shotgun (WGS) entry which is preliminary data.</text>
</comment>
<evidence type="ECO:0000256" key="7">
    <source>
        <dbReference type="ARBA" id="ARBA00022679"/>
    </source>
</evidence>
<accession>A0A0F4KT73</accession>
<evidence type="ECO:0000313" key="17">
    <source>
        <dbReference type="EMBL" id="KJY48411.1"/>
    </source>
</evidence>
<dbReference type="EC" id="2.5.1.17" evidence="4 15"/>
<keyword evidence="8 15" id="KW-0547">Nucleotide-binding</keyword>
<evidence type="ECO:0000256" key="6">
    <source>
        <dbReference type="ARBA" id="ARBA00022573"/>
    </source>
</evidence>
<evidence type="ECO:0000256" key="9">
    <source>
        <dbReference type="ARBA" id="ARBA00022840"/>
    </source>
</evidence>
<organism evidence="17 18">
    <name type="scientific">Bombilactobacillus mellis</name>
    <dbReference type="NCBI Taxonomy" id="1218508"/>
    <lineage>
        <taxon>Bacteria</taxon>
        <taxon>Bacillati</taxon>
        <taxon>Bacillota</taxon>
        <taxon>Bacilli</taxon>
        <taxon>Lactobacillales</taxon>
        <taxon>Lactobacillaceae</taxon>
        <taxon>Bombilactobacillus</taxon>
    </lineage>
</organism>
<evidence type="ECO:0000256" key="10">
    <source>
        <dbReference type="ARBA" id="ARBA00031529"/>
    </source>
</evidence>
<dbReference type="Proteomes" id="UP000033695">
    <property type="component" value="Unassembled WGS sequence"/>
</dbReference>
<dbReference type="InterPro" id="IPR036451">
    <property type="entry name" value="CblAdoTrfase-like_sf"/>
</dbReference>
<evidence type="ECO:0000259" key="16">
    <source>
        <dbReference type="Pfam" id="PF01923"/>
    </source>
</evidence>
<dbReference type="RefSeq" id="WP_045923295.1">
    <property type="nucleotide sequence ID" value="NZ_JBHTHW010000005.1"/>
</dbReference>
<dbReference type="InterPro" id="IPR016030">
    <property type="entry name" value="CblAdoTrfase-like"/>
</dbReference>
<dbReference type="OrthoDB" id="9778896at2"/>
<keyword evidence="7 15" id="KW-0808">Transferase</keyword>
<evidence type="ECO:0000256" key="5">
    <source>
        <dbReference type="ARBA" id="ARBA00020963"/>
    </source>
</evidence>
<comment type="similarity">
    <text evidence="2 15">Belongs to the Cob(I)alamin adenosyltransferase family.</text>
</comment>
<comment type="catalytic activity">
    <reaction evidence="14 15">
        <text>2 cob(II)alamin + reduced [electron-transfer flavoprotein] + 2 ATP = 2 adenosylcob(III)alamin + 2 triphosphate + oxidized [electron-transfer flavoprotein] + 3 H(+)</text>
        <dbReference type="Rhea" id="RHEA:28671"/>
        <dbReference type="Rhea" id="RHEA-COMP:10685"/>
        <dbReference type="Rhea" id="RHEA-COMP:10686"/>
        <dbReference type="ChEBI" id="CHEBI:15378"/>
        <dbReference type="ChEBI" id="CHEBI:16304"/>
        <dbReference type="ChEBI" id="CHEBI:18036"/>
        <dbReference type="ChEBI" id="CHEBI:18408"/>
        <dbReference type="ChEBI" id="CHEBI:30616"/>
        <dbReference type="ChEBI" id="CHEBI:57692"/>
        <dbReference type="ChEBI" id="CHEBI:58307"/>
        <dbReference type="EC" id="2.5.1.17"/>
    </reaction>
</comment>
<dbReference type="InterPro" id="IPR029499">
    <property type="entry name" value="PduO-typ"/>
</dbReference>
<evidence type="ECO:0000313" key="18">
    <source>
        <dbReference type="Proteomes" id="UP000033695"/>
    </source>
</evidence>
<protein>
    <recommendedName>
        <fullName evidence="5 15">Corrinoid adenosyltransferase</fullName>
        <ecNumber evidence="4 15">2.5.1.17</ecNumber>
    </recommendedName>
    <alternativeName>
        <fullName evidence="10 15">Cob(II)alamin adenosyltransferase</fullName>
    </alternativeName>
    <alternativeName>
        <fullName evidence="12 15">Cob(II)yrinic acid a,c-diamide adenosyltransferase</fullName>
    </alternativeName>
    <alternativeName>
        <fullName evidence="11 15">Cobinamide/cobalamin adenosyltransferase</fullName>
    </alternativeName>
</protein>
<keyword evidence="9 15" id="KW-0067">ATP-binding</keyword>
<dbReference type="AlphaFoldDB" id="A0A0F4KT73"/>
<dbReference type="Pfam" id="PF01923">
    <property type="entry name" value="Cob_adeno_trans"/>
    <property type="match status" value="1"/>
</dbReference>
<gene>
    <name evidence="17" type="ORF">JG29_14720</name>
</gene>
<feature type="domain" description="Cobalamin adenosyltransferase-like" evidence="16">
    <location>
        <begin position="3"/>
        <end position="165"/>
    </location>
</feature>
<dbReference type="GO" id="GO:0005524">
    <property type="term" value="F:ATP binding"/>
    <property type="evidence" value="ECO:0007669"/>
    <property type="project" value="UniProtKB-UniRule"/>
</dbReference>
<dbReference type="GO" id="GO:0009236">
    <property type="term" value="P:cobalamin biosynthetic process"/>
    <property type="evidence" value="ECO:0007669"/>
    <property type="project" value="UniProtKB-UniRule"/>
</dbReference>
<evidence type="ECO:0000256" key="2">
    <source>
        <dbReference type="ARBA" id="ARBA00007487"/>
    </source>
</evidence>
<dbReference type="FunFam" id="1.20.1200.10:FF:000001">
    <property type="entry name" value="Cob(I)yrinic acid a,c-diamide adenosyltransferase"/>
    <property type="match status" value="1"/>
</dbReference>
<evidence type="ECO:0000256" key="3">
    <source>
        <dbReference type="ARBA" id="ARBA00011233"/>
    </source>
</evidence>
<evidence type="ECO:0000256" key="11">
    <source>
        <dbReference type="ARBA" id="ARBA00033334"/>
    </source>
</evidence>